<keyword evidence="7" id="KW-0121">Carboxypeptidase</keyword>
<dbReference type="PANTHER" id="PTHR11010:SF38">
    <property type="entry name" value="LYSOSOMAL PRO-X CARBOXYPEPTIDASE"/>
    <property type="match status" value="1"/>
</dbReference>
<evidence type="ECO:0000256" key="5">
    <source>
        <dbReference type="ARBA" id="ARBA00023180"/>
    </source>
</evidence>
<dbReference type="InterPro" id="IPR029058">
    <property type="entry name" value="AB_hydrolase_fold"/>
</dbReference>
<protein>
    <submittedName>
        <fullName evidence="7">Serine carboxypeptidase S28-domain-containing protein</fullName>
    </submittedName>
</protein>
<evidence type="ECO:0000256" key="3">
    <source>
        <dbReference type="ARBA" id="ARBA00022729"/>
    </source>
</evidence>
<dbReference type="GO" id="GO:0006508">
    <property type="term" value="P:proteolysis"/>
    <property type="evidence" value="ECO:0007669"/>
    <property type="project" value="UniProtKB-KW"/>
</dbReference>
<evidence type="ECO:0000256" key="4">
    <source>
        <dbReference type="ARBA" id="ARBA00022801"/>
    </source>
</evidence>
<reference evidence="7 8" key="1">
    <citation type="submission" date="2019-01" db="EMBL/GenBank/DDBJ databases">
        <title>Draft genome sequences of three monokaryotic isolates of the white-rot basidiomycete fungus Dichomitus squalens.</title>
        <authorList>
            <consortium name="DOE Joint Genome Institute"/>
            <person name="Lopez S.C."/>
            <person name="Andreopoulos B."/>
            <person name="Pangilinan J."/>
            <person name="Lipzen A."/>
            <person name="Riley R."/>
            <person name="Ahrendt S."/>
            <person name="Ng V."/>
            <person name="Barry K."/>
            <person name="Daum C."/>
            <person name="Grigoriev I.V."/>
            <person name="Hilden K.S."/>
            <person name="Makela M.R."/>
            <person name="de Vries R.P."/>
        </authorList>
    </citation>
    <scope>NUCLEOTIDE SEQUENCE [LARGE SCALE GENOMIC DNA]</scope>
    <source>
        <strain evidence="7 8">CBS 464.89</strain>
    </source>
</reference>
<evidence type="ECO:0000313" key="7">
    <source>
        <dbReference type="EMBL" id="TBU52170.1"/>
    </source>
</evidence>
<dbReference type="GO" id="GO:0004180">
    <property type="term" value="F:carboxypeptidase activity"/>
    <property type="evidence" value="ECO:0007669"/>
    <property type="project" value="UniProtKB-KW"/>
</dbReference>
<keyword evidence="4" id="KW-0378">Hydrolase</keyword>
<dbReference type="GO" id="GO:0070008">
    <property type="term" value="F:serine-type exopeptidase activity"/>
    <property type="evidence" value="ECO:0007669"/>
    <property type="project" value="InterPro"/>
</dbReference>
<dbReference type="InterPro" id="IPR042269">
    <property type="entry name" value="Ser_carbopepase_S28_SKS"/>
</dbReference>
<dbReference type="Pfam" id="PF05577">
    <property type="entry name" value="Peptidase_S28"/>
    <property type="match status" value="1"/>
</dbReference>
<evidence type="ECO:0000256" key="6">
    <source>
        <dbReference type="SAM" id="MobiDB-lite"/>
    </source>
</evidence>
<dbReference type="Proteomes" id="UP000292082">
    <property type="component" value="Unassembled WGS sequence"/>
</dbReference>
<dbReference type="SUPFAM" id="SSF53474">
    <property type="entry name" value="alpha/beta-Hydrolases"/>
    <property type="match status" value="1"/>
</dbReference>
<dbReference type="InterPro" id="IPR008758">
    <property type="entry name" value="Peptidase_S28"/>
</dbReference>
<sequence>MLQRHDLACALVFAALRFSKFSSTTAADHAAHNALINVGTGVNPVDGGDGARVCWTPSQYLDQPVDHISNASQTFKQQYILNATYFKEGGPILFYQSNEATTITCPDTLILADWAKEIGGLTATLEHRYFGQSLPFGNDSYTQENYKYLTLENVMQDAVNFIDFIKSNVTGASNSKAIVVGRSYGGTLSAIFRQNYPDVFYGAWAVSGPFYAFGDSTEIGQEVQQTYLRQSYTAFSRIKEAFSDVKSLVASGDEPTLAKELSLCQAPNVTDVADVVTFNYWLVGAYDILTQFSFMPSYFHNVSGPVLPVVINDTLSAPSPLAALNQTLWHAYGGDAVAVPSGKPCLDHTIALPSSINIAAVPFSWVRCNWVPLNNALDPRGIWQIGAPLPPSASDPSAGCTALWNVTTPPGAAIKAKYRIADADLRASTRIIFSVGELDPTTSVAQNGLGDAVGTDPDQAVRVFVAGGGHGQDLEQYDPGADWQSVVDARNIELNVIKGWLNGTAAASTALPSSSSAGAGSSATARAPSA</sequence>
<feature type="region of interest" description="Disordered" evidence="6">
    <location>
        <begin position="511"/>
        <end position="530"/>
    </location>
</feature>
<evidence type="ECO:0000313" key="8">
    <source>
        <dbReference type="Proteomes" id="UP000292082"/>
    </source>
</evidence>
<dbReference type="EMBL" id="ML145263">
    <property type="protein sequence ID" value="TBU52170.1"/>
    <property type="molecule type" value="Genomic_DNA"/>
</dbReference>
<dbReference type="PANTHER" id="PTHR11010">
    <property type="entry name" value="PROTEASE S28 PRO-X CARBOXYPEPTIDASE-RELATED"/>
    <property type="match status" value="1"/>
</dbReference>
<evidence type="ECO:0000256" key="2">
    <source>
        <dbReference type="ARBA" id="ARBA00022670"/>
    </source>
</evidence>
<dbReference type="Gene3D" id="1.20.120.980">
    <property type="entry name" value="Serine carboxypeptidase S28, SKS domain"/>
    <property type="match status" value="1"/>
</dbReference>
<proteinExistence type="inferred from homology"/>
<name>A0A4Q9PBP2_9APHY</name>
<dbReference type="GO" id="GO:0008239">
    <property type="term" value="F:dipeptidyl-peptidase activity"/>
    <property type="evidence" value="ECO:0007669"/>
    <property type="project" value="TreeGrafter"/>
</dbReference>
<keyword evidence="8" id="KW-1185">Reference proteome</keyword>
<comment type="similarity">
    <text evidence="1">Belongs to the peptidase S28 family.</text>
</comment>
<keyword evidence="5" id="KW-0325">Glycoprotein</keyword>
<organism evidence="7 8">
    <name type="scientific">Dichomitus squalens</name>
    <dbReference type="NCBI Taxonomy" id="114155"/>
    <lineage>
        <taxon>Eukaryota</taxon>
        <taxon>Fungi</taxon>
        <taxon>Dikarya</taxon>
        <taxon>Basidiomycota</taxon>
        <taxon>Agaricomycotina</taxon>
        <taxon>Agaricomycetes</taxon>
        <taxon>Polyporales</taxon>
        <taxon>Polyporaceae</taxon>
        <taxon>Dichomitus</taxon>
    </lineage>
</organism>
<accession>A0A4Q9PBP2</accession>
<gene>
    <name evidence="7" type="ORF">BD310DRAFT_982049</name>
</gene>
<evidence type="ECO:0000256" key="1">
    <source>
        <dbReference type="ARBA" id="ARBA00011079"/>
    </source>
</evidence>
<dbReference type="AlphaFoldDB" id="A0A4Q9PBP2"/>
<keyword evidence="3" id="KW-0732">Signal</keyword>
<dbReference type="Gene3D" id="3.40.50.1820">
    <property type="entry name" value="alpha/beta hydrolase"/>
    <property type="match status" value="1"/>
</dbReference>
<keyword evidence="2" id="KW-0645">Protease</keyword>